<feature type="signal peptide" evidence="2">
    <location>
        <begin position="1"/>
        <end position="22"/>
    </location>
</feature>
<feature type="compositionally biased region" description="Basic and acidic residues" evidence="1">
    <location>
        <begin position="90"/>
        <end position="100"/>
    </location>
</feature>
<dbReference type="EMBL" id="GISG01043447">
    <property type="protein sequence ID" value="MBA4623589.1"/>
    <property type="molecule type" value="Transcribed_RNA"/>
</dbReference>
<reference evidence="3" key="1">
    <citation type="journal article" date="2013" name="J. Plant Res.">
        <title>Effect of fungi and light on seed germination of three Opuntia species from semiarid lands of central Mexico.</title>
        <authorList>
            <person name="Delgado-Sanchez P."/>
            <person name="Jimenez-Bremont J.F."/>
            <person name="Guerrero-Gonzalez Mde L."/>
            <person name="Flores J."/>
        </authorList>
    </citation>
    <scope>NUCLEOTIDE SEQUENCE</scope>
    <source>
        <tissue evidence="3">Cladode</tissue>
    </source>
</reference>
<organism evidence="3">
    <name type="scientific">Opuntia streptacantha</name>
    <name type="common">Prickly pear cactus</name>
    <name type="synonym">Opuntia cardona</name>
    <dbReference type="NCBI Taxonomy" id="393608"/>
    <lineage>
        <taxon>Eukaryota</taxon>
        <taxon>Viridiplantae</taxon>
        <taxon>Streptophyta</taxon>
        <taxon>Embryophyta</taxon>
        <taxon>Tracheophyta</taxon>
        <taxon>Spermatophyta</taxon>
        <taxon>Magnoliopsida</taxon>
        <taxon>eudicotyledons</taxon>
        <taxon>Gunneridae</taxon>
        <taxon>Pentapetalae</taxon>
        <taxon>Caryophyllales</taxon>
        <taxon>Cactineae</taxon>
        <taxon>Cactaceae</taxon>
        <taxon>Opuntioideae</taxon>
        <taxon>Opuntia</taxon>
    </lineage>
</organism>
<reference evidence="3" key="2">
    <citation type="submission" date="2020-07" db="EMBL/GenBank/DDBJ databases">
        <authorList>
            <person name="Vera ALvarez R."/>
            <person name="Arias-Moreno D.M."/>
            <person name="Jimenez-Jacinto V."/>
            <person name="Jimenez-Bremont J.F."/>
            <person name="Swaminathan K."/>
            <person name="Moose S.P."/>
            <person name="Guerrero-Gonzalez M.L."/>
            <person name="Marino-Ramirez L."/>
            <person name="Landsman D."/>
            <person name="Rodriguez-Kessler M."/>
            <person name="Delgado-Sanchez P."/>
        </authorList>
    </citation>
    <scope>NUCLEOTIDE SEQUENCE</scope>
    <source>
        <tissue evidence="3">Cladode</tissue>
    </source>
</reference>
<accession>A0A7C9CXP6</accession>
<evidence type="ECO:0000313" key="3">
    <source>
        <dbReference type="EMBL" id="MBA4623589.1"/>
    </source>
</evidence>
<dbReference type="AlphaFoldDB" id="A0A7C9CXP6"/>
<keyword evidence="2" id="KW-0732">Signal</keyword>
<feature type="region of interest" description="Disordered" evidence="1">
    <location>
        <begin position="81"/>
        <end position="102"/>
    </location>
</feature>
<name>A0A7C9CXP6_OPUST</name>
<proteinExistence type="predicted"/>
<evidence type="ECO:0000256" key="1">
    <source>
        <dbReference type="SAM" id="MobiDB-lite"/>
    </source>
</evidence>
<protein>
    <recommendedName>
        <fullName evidence="4">Secreted protein</fullName>
    </recommendedName>
</protein>
<feature type="chain" id="PRO_5028233747" description="Secreted protein" evidence="2">
    <location>
        <begin position="23"/>
        <end position="132"/>
    </location>
</feature>
<sequence>MLTHSILNNFVIVLHCAFQLNAQTYSSIQGLTWRTYLTSLMSFISKTEDNHYLALITSKLFPARSMSSTYKVLIEKKTSEAISRKNRGQRSPEEPTEARRRVARPCTIVHDFAASIEAVHDWHHRAHGHVSH</sequence>
<evidence type="ECO:0008006" key="4">
    <source>
        <dbReference type="Google" id="ProtNLM"/>
    </source>
</evidence>
<evidence type="ECO:0000256" key="2">
    <source>
        <dbReference type="SAM" id="SignalP"/>
    </source>
</evidence>